<dbReference type="RefSeq" id="WP_271794863.1">
    <property type="nucleotide sequence ID" value="NZ_JAQMUC010000017.1"/>
</dbReference>
<accession>A0ABT5ADH7</accession>
<keyword evidence="2" id="KW-1185">Reference proteome</keyword>
<dbReference type="Proteomes" id="UP001211249">
    <property type="component" value="Unassembled WGS sequence"/>
</dbReference>
<sequence length="40" mass="4817">MTGEEYLKLDIFTFLNTAGVIAKDWQYRWLGFQIQQFSRT</sequence>
<gene>
    <name evidence="1" type="ORF">PN451_02960</name>
</gene>
<name>A0ABT5ADH7_9CYAN</name>
<protein>
    <submittedName>
        <fullName evidence="1">Uncharacterized protein</fullName>
    </submittedName>
</protein>
<proteinExistence type="predicted"/>
<evidence type="ECO:0000313" key="2">
    <source>
        <dbReference type="Proteomes" id="UP001211249"/>
    </source>
</evidence>
<organism evidence="1 2">
    <name type="scientific">Dolichospermum planctonicum CS-1226</name>
    <dbReference type="NCBI Taxonomy" id="3021751"/>
    <lineage>
        <taxon>Bacteria</taxon>
        <taxon>Bacillati</taxon>
        <taxon>Cyanobacteriota</taxon>
        <taxon>Cyanophyceae</taxon>
        <taxon>Nostocales</taxon>
        <taxon>Aphanizomenonaceae</taxon>
        <taxon>Dolichospermum</taxon>
        <taxon>Dolichospermum planctonicum</taxon>
    </lineage>
</organism>
<evidence type="ECO:0000313" key="1">
    <source>
        <dbReference type="EMBL" id="MDB9534817.1"/>
    </source>
</evidence>
<reference evidence="1 2" key="1">
    <citation type="submission" date="2023-01" db="EMBL/GenBank/DDBJ databases">
        <title>Genomes from the Australian National Cyanobacteria Reference Collection.</title>
        <authorList>
            <person name="Willis A."/>
            <person name="Lee E.M.F."/>
        </authorList>
    </citation>
    <scope>NUCLEOTIDE SEQUENCE [LARGE SCALE GENOMIC DNA]</scope>
    <source>
        <strain evidence="1 2">CS-1226</strain>
    </source>
</reference>
<comment type="caution">
    <text evidence="1">The sequence shown here is derived from an EMBL/GenBank/DDBJ whole genome shotgun (WGS) entry which is preliminary data.</text>
</comment>
<dbReference type="EMBL" id="JAQMUC010000017">
    <property type="protein sequence ID" value="MDB9534817.1"/>
    <property type="molecule type" value="Genomic_DNA"/>
</dbReference>